<accession>A0ABV9KPH2</accession>
<keyword evidence="3" id="KW-1185">Reference proteome</keyword>
<protein>
    <recommendedName>
        <fullName evidence="4">Holin</fullName>
    </recommendedName>
</protein>
<gene>
    <name evidence="2" type="ORF">ACFO6W_00055</name>
</gene>
<feature type="transmembrane region" description="Helical" evidence="1">
    <location>
        <begin position="64"/>
        <end position="83"/>
    </location>
</feature>
<feature type="transmembrane region" description="Helical" evidence="1">
    <location>
        <begin position="40"/>
        <end position="58"/>
    </location>
</feature>
<evidence type="ECO:0008006" key="4">
    <source>
        <dbReference type="Google" id="ProtNLM"/>
    </source>
</evidence>
<sequence>MQQLNLNHSEIAVGLICLACFLLSTFFVGKFWVKFRSRRWIVTVFWGILAAWCVIVDGERIRETATIIVVACGAAQSIIFQLMSTYERLKINIGNQVSIEANNDVNKKEEEL</sequence>
<dbReference type="EMBL" id="JBHSGN010000002">
    <property type="protein sequence ID" value="MFC4672075.1"/>
    <property type="molecule type" value="Genomic_DNA"/>
</dbReference>
<evidence type="ECO:0000256" key="1">
    <source>
        <dbReference type="SAM" id="Phobius"/>
    </source>
</evidence>
<reference evidence="3" key="1">
    <citation type="journal article" date="2019" name="Int. J. Syst. Evol. Microbiol.">
        <title>The Global Catalogue of Microorganisms (GCM) 10K type strain sequencing project: providing services to taxonomists for standard genome sequencing and annotation.</title>
        <authorList>
            <consortium name="The Broad Institute Genomics Platform"/>
            <consortium name="The Broad Institute Genome Sequencing Center for Infectious Disease"/>
            <person name="Wu L."/>
            <person name="Ma J."/>
        </authorList>
    </citation>
    <scope>NUCLEOTIDE SEQUENCE [LARGE SCALE GENOMIC DNA]</scope>
    <source>
        <strain evidence="3">CCUG 66188</strain>
    </source>
</reference>
<evidence type="ECO:0000313" key="3">
    <source>
        <dbReference type="Proteomes" id="UP001596023"/>
    </source>
</evidence>
<keyword evidence="1" id="KW-0472">Membrane</keyword>
<dbReference type="Proteomes" id="UP001596023">
    <property type="component" value="Unassembled WGS sequence"/>
</dbReference>
<feature type="transmembrane region" description="Helical" evidence="1">
    <location>
        <begin position="12"/>
        <end position="33"/>
    </location>
</feature>
<name>A0ABV9KPH2_9BACT</name>
<evidence type="ECO:0000313" key="2">
    <source>
        <dbReference type="EMBL" id="MFC4672075.1"/>
    </source>
</evidence>
<dbReference type="RefSeq" id="WP_379993259.1">
    <property type="nucleotide sequence ID" value="NZ_JBHSGN010000002.1"/>
</dbReference>
<comment type="caution">
    <text evidence="2">The sequence shown here is derived from an EMBL/GenBank/DDBJ whole genome shotgun (WGS) entry which is preliminary data.</text>
</comment>
<keyword evidence="1" id="KW-1133">Transmembrane helix</keyword>
<proteinExistence type="predicted"/>
<keyword evidence="1" id="KW-0812">Transmembrane</keyword>
<organism evidence="2 3">
    <name type="scientific">Dysgonomonas termitidis</name>
    <dbReference type="NCBI Taxonomy" id="1516126"/>
    <lineage>
        <taxon>Bacteria</taxon>
        <taxon>Pseudomonadati</taxon>
        <taxon>Bacteroidota</taxon>
        <taxon>Bacteroidia</taxon>
        <taxon>Bacteroidales</taxon>
        <taxon>Dysgonomonadaceae</taxon>
        <taxon>Dysgonomonas</taxon>
    </lineage>
</organism>